<dbReference type="Proteomes" id="UP001060215">
    <property type="component" value="Chromosome 12"/>
</dbReference>
<reference evidence="1 2" key="1">
    <citation type="journal article" date="2022" name="Plant J.">
        <title>Chromosome-level genome of Camellia lanceoleosa provides a valuable resource for understanding genome evolution and self-incompatibility.</title>
        <authorList>
            <person name="Gong W."/>
            <person name="Xiao S."/>
            <person name="Wang L."/>
            <person name="Liao Z."/>
            <person name="Chang Y."/>
            <person name="Mo W."/>
            <person name="Hu G."/>
            <person name="Li W."/>
            <person name="Zhao G."/>
            <person name="Zhu H."/>
            <person name="Hu X."/>
            <person name="Ji K."/>
            <person name="Xiang X."/>
            <person name="Song Q."/>
            <person name="Yuan D."/>
            <person name="Jin S."/>
            <person name="Zhang L."/>
        </authorList>
    </citation>
    <scope>NUCLEOTIDE SEQUENCE [LARGE SCALE GENOMIC DNA]</scope>
    <source>
        <strain evidence="1">SQ_2022a</strain>
    </source>
</reference>
<sequence>MFPVRKEVGPCRRILFLGGRSFEFEESDGADGKCGLSIVERRGGVTTGGGAECFGSSLVGGQDEVRGEEGGGTSFQIVVTIGQRREEVYILVSAFGYGWEGVALVVDGFGLCVAKASRPIGFRKVSSTSAAECESVGVVRSEVEVDWFRILDRSLVGKLGGLGGKGLSFATISDWVAWWWKHSGKMDVRPLGDKAFLFVLSSRGEAEALLRRQWIVEGCDLLLEWWSPLALCTPAKTLRPKKSVWIQLMGLPIYLRGEAVFRFISDCCGGFIEADKSSVDLGSIRICVQCSEFTPSRVSFRWGMWQFSLPVWVEDDPMVELWTSATVKDGDSAPNMVTTDFGQLGQDFQPRMGVNEYLQRFRREERPMGFQGTFTQRVGPALGHPRGPKEGQLGWRQAQVFGNEEVGQCRWAVVKNKGTHLGAQVGNGGRTVAY</sequence>
<evidence type="ECO:0000313" key="2">
    <source>
        <dbReference type="Proteomes" id="UP001060215"/>
    </source>
</evidence>
<organism evidence="1 2">
    <name type="scientific">Camellia lanceoleosa</name>
    <dbReference type="NCBI Taxonomy" id="1840588"/>
    <lineage>
        <taxon>Eukaryota</taxon>
        <taxon>Viridiplantae</taxon>
        <taxon>Streptophyta</taxon>
        <taxon>Embryophyta</taxon>
        <taxon>Tracheophyta</taxon>
        <taxon>Spermatophyta</taxon>
        <taxon>Magnoliopsida</taxon>
        <taxon>eudicotyledons</taxon>
        <taxon>Gunneridae</taxon>
        <taxon>Pentapetalae</taxon>
        <taxon>asterids</taxon>
        <taxon>Ericales</taxon>
        <taxon>Theaceae</taxon>
        <taxon>Camellia</taxon>
    </lineage>
</organism>
<accession>A0ACC0G370</accession>
<name>A0ACC0G370_9ERIC</name>
<proteinExistence type="predicted"/>
<keyword evidence="2" id="KW-1185">Reference proteome</keyword>
<comment type="caution">
    <text evidence="1">The sequence shown here is derived from an EMBL/GenBank/DDBJ whole genome shotgun (WGS) entry which is preliminary data.</text>
</comment>
<protein>
    <submittedName>
        <fullName evidence="1">Uncharacterized protein</fullName>
    </submittedName>
</protein>
<dbReference type="EMBL" id="CM045769">
    <property type="protein sequence ID" value="KAI7995578.1"/>
    <property type="molecule type" value="Genomic_DNA"/>
</dbReference>
<gene>
    <name evidence="1" type="ORF">LOK49_LG11G00207</name>
</gene>
<evidence type="ECO:0000313" key="1">
    <source>
        <dbReference type="EMBL" id="KAI7995578.1"/>
    </source>
</evidence>